<protein>
    <submittedName>
        <fullName evidence="19">Translocase of chloroplast</fullName>
    </submittedName>
</protein>
<evidence type="ECO:0000256" key="5">
    <source>
        <dbReference type="ARBA" id="ARBA00022692"/>
    </source>
</evidence>
<evidence type="ECO:0000256" key="1">
    <source>
        <dbReference type="ARBA" id="ARBA00001946"/>
    </source>
</evidence>
<evidence type="ECO:0000256" key="14">
    <source>
        <dbReference type="ARBA" id="ARBA00023136"/>
    </source>
</evidence>
<evidence type="ECO:0000313" key="19">
    <source>
        <dbReference type="EMBL" id="GER51595.1"/>
    </source>
</evidence>
<keyword evidence="4" id="KW-0934">Plastid</keyword>
<evidence type="ECO:0000256" key="8">
    <source>
        <dbReference type="ARBA" id="ARBA00022801"/>
    </source>
</evidence>
<dbReference type="SUPFAM" id="SSF52540">
    <property type="entry name" value="P-loop containing nucleoside triphosphate hydrolases"/>
    <property type="match status" value="1"/>
</dbReference>
<dbReference type="PROSITE" id="PS51720">
    <property type="entry name" value="G_AIG1"/>
    <property type="match status" value="1"/>
</dbReference>
<sequence>MTSGWRRLLDRAPPGGTLADCKIPNDDRHNDTQTRENLASARHARTSDAPNAHLVRGQHLTRRDSAITQLLQYLASKNTATPNTQSDIVLCVQIGPSLWLKFARALDVLCRLEAVRMASVKDWVFSQVISKSIGSTRPLSASESFLSQDSQNEDLASQGSQTNTNLTSHPVSTETRFSQSDNQMTQNPLSTAEMESPSEPNFAIQEKDLDPLSKVMALQIKFLRIIQRLDLWQDNLTVAKVLYRIHLASLIRTSESDLKKANLKSDRARVVAAKQEETGVPELDFSIKILILGKTGVGKSSTINSILGESKVTTDAFHPSTTRIQEISGNLNGIKISFIDTPGLLPPSSISNRRNREILHSVKRFIRKSRPDVILYFERLDLIDISYPDFPLLKLITEILGPAVWFSTNIVMTHSSAELPEGQSGFPVSYDSYVNFCRQVVQHHIHQAIMDRKLENPVILVENHPQCRVDLLGKKILPNGQVWMSQFMLLCVCTKILGDVNALLKLDDSIRLGPMGNSRAPSLPHLLSSFLKHRVKTSPDGEESEIFETFHNLDSDEEDEYDQLPPIRILTKAQFQKLTPLQKKEYLDELDYRETLFLKKQMRQEYIRRTEKINENNNNQDDLPEAILLPDMIVPLSFDSDNPVHRFRCLVNNNSWIARPVLDLNGWDYDVGFDGINLEVNAEIKKNLVACLAGQMSKDKQDFNIQSESTLGFFGRGGSTYTLGFDVQSAGRELICTARTNAKMRNFGCNLTECGISLTSFGDQWYYGTKVVNTLLAGKRMDFRVNAGGMRGGGKAVFGGSLETTLKGKDYPVRNDKVSLAVTVLDFEKEMVLGGSVQSEFRVGRGTSMSVSANVNSQKMGQLCVKVSSSEHMEIALVVLVSVLRSLFRKKSYSYDRKASS</sequence>
<evidence type="ECO:0000256" key="9">
    <source>
        <dbReference type="ARBA" id="ARBA00022805"/>
    </source>
</evidence>
<name>A0A5A7R1N2_STRAF</name>
<dbReference type="InterPro" id="IPR045058">
    <property type="entry name" value="GIMA/IAN/Toc"/>
</dbReference>
<evidence type="ECO:0000313" key="20">
    <source>
        <dbReference type="Proteomes" id="UP000325081"/>
    </source>
</evidence>
<comment type="subcellular location">
    <subcellularLocation>
        <location evidence="15">Plastid</location>
        <location evidence="15">Chloroplast outer membrane</location>
        <topology evidence="15">Single-pass membrane protein</topology>
    </subcellularLocation>
</comment>
<dbReference type="AlphaFoldDB" id="A0A5A7R1N2"/>
<evidence type="ECO:0000256" key="12">
    <source>
        <dbReference type="ARBA" id="ARBA00022989"/>
    </source>
</evidence>
<evidence type="ECO:0000256" key="10">
    <source>
        <dbReference type="ARBA" id="ARBA00022842"/>
    </source>
</evidence>
<keyword evidence="8" id="KW-0378">Hydrolase</keyword>
<dbReference type="GO" id="GO:0045036">
    <property type="term" value="P:protein targeting to chloroplast"/>
    <property type="evidence" value="ECO:0007669"/>
    <property type="project" value="TreeGrafter"/>
</dbReference>
<keyword evidence="10" id="KW-0460">Magnesium</keyword>
<evidence type="ECO:0000256" key="6">
    <source>
        <dbReference type="ARBA" id="ARBA00022723"/>
    </source>
</evidence>
<reference evidence="20" key="1">
    <citation type="journal article" date="2019" name="Curr. Biol.">
        <title>Genome Sequence of Striga asiatica Provides Insight into the Evolution of Plant Parasitism.</title>
        <authorList>
            <person name="Yoshida S."/>
            <person name="Kim S."/>
            <person name="Wafula E.K."/>
            <person name="Tanskanen J."/>
            <person name="Kim Y.M."/>
            <person name="Honaas L."/>
            <person name="Yang Z."/>
            <person name="Spallek T."/>
            <person name="Conn C.E."/>
            <person name="Ichihashi Y."/>
            <person name="Cheong K."/>
            <person name="Cui S."/>
            <person name="Der J.P."/>
            <person name="Gundlach H."/>
            <person name="Jiao Y."/>
            <person name="Hori C."/>
            <person name="Ishida J.K."/>
            <person name="Kasahara H."/>
            <person name="Kiba T."/>
            <person name="Kim M.S."/>
            <person name="Koo N."/>
            <person name="Laohavisit A."/>
            <person name="Lee Y.H."/>
            <person name="Lumba S."/>
            <person name="McCourt P."/>
            <person name="Mortimer J.C."/>
            <person name="Mutuku J.M."/>
            <person name="Nomura T."/>
            <person name="Sasaki-Sekimoto Y."/>
            <person name="Seto Y."/>
            <person name="Wang Y."/>
            <person name="Wakatake T."/>
            <person name="Sakakibara H."/>
            <person name="Demura T."/>
            <person name="Yamaguchi S."/>
            <person name="Yoneyama K."/>
            <person name="Manabe R.I."/>
            <person name="Nelson D.C."/>
            <person name="Schulman A.H."/>
            <person name="Timko M.P."/>
            <person name="dePamphilis C.W."/>
            <person name="Choi D."/>
            <person name="Shirasu K."/>
        </authorList>
    </citation>
    <scope>NUCLEOTIDE SEQUENCE [LARGE SCALE GENOMIC DNA]</scope>
    <source>
        <strain evidence="20">cv. UVA1</strain>
    </source>
</reference>
<dbReference type="EMBL" id="BKCP01009737">
    <property type="protein sequence ID" value="GER51595.1"/>
    <property type="molecule type" value="Genomic_DNA"/>
</dbReference>
<evidence type="ECO:0000256" key="2">
    <source>
        <dbReference type="ARBA" id="ARBA00022448"/>
    </source>
</evidence>
<dbReference type="GO" id="GO:0046872">
    <property type="term" value="F:metal ion binding"/>
    <property type="evidence" value="ECO:0007669"/>
    <property type="project" value="UniProtKB-KW"/>
</dbReference>
<evidence type="ECO:0000256" key="17">
    <source>
        <dbReference type="SAM" id="MobiDB-lite"/>
    </source>
</evidence>
<feature type="region of interest" description="Disordered" evidence="17">
    <location>
        <begin position="1"/>
        <end position="32"/>
    </location>
</feature>
<comment type="cofactor">
    <cofactor evidence="1">
        <name>Mg(2+)</name>
        <dbReference type="ChEBI" id="CHEBI:18420"/>
    </cofactor>
</comment>
<feature type="compositionally biased region" description="Basic and acidic residues" evidence="17">
    <location>
        <begin position="23"/>
        <end position="32"/>
    </location>
</feature>
<keyword evidence="12" id="KW-1133">Transmembrane helix</keyword>
<keyword evidence="11" id="KW-0653">Protein transport</keyword>
<keyword evidence="9" id="KW-1002">Plastid outer membrane</keyword>
<dbReference type="Pfam" id="PF04548">
    <property type="entry name" value="AIG1"/>
    <property type="match status" value="1"/>
</dbReference>
<feature type="domain" description="AIG1-type G" evidence="18">
    <location>
        <begin position="284"/>
        <end position="514"/>
    </location>
</feature>
<evidence type="ECO:0000256" key="15">
    <source>
        <dbReference type="ARBA" id="ARBA00023766"/>
    </source>
</evidence>
<dbReference type="GO" id="GO:0009707">
    <property type="term" value="C:chloroplast outer membrane"/>
    <property type="evidence" value="ECO:0007669"/>
    <property type="project" value="UniProtKB-SubCell"/>
</dbReference>
<evidence type="ECO:0000256" key="13">
    <source>
        <dbReference type="ARBA" id="ARBA00023134"/>
    </source>
</evidence>
<evidence type="ECO:0000256" key="7">
    <source>
        <dbReference type="ARBA" id="ARBA00022741"/>
    </source>
</evidence>
<keyword evidence="6" id="KW-0479">Metal-binding</keyword>
<dbReference type="FunFam" id="3.40.50.300:FF:000413">
    <property type="entry name" value="Translocase of chloroplast 120, chloroplastic"/>
    <property type="match status" value="1"/>
</dbReference>
<dbReference type="OrthoDB" id="8954335at2759"/>
<dbReference type="InterPro" id="IPR027417">
    <property type="entry name" value="P-loop_NTPase"/>
</dbReference>
<evidence type="ECO:0000256" key="4">
    <source>
        <dbReference type="ARBA" id="ARBA00022640"/>
    </source>
</evidence>
<dbReference type="InterPro" id="IPR006703">
    <property type="entry name" value="G_AIG1"/>
</dbReference>
<dbReference type="InterPro" id="IPR024283">
    <property type="entry name" value="TOC159_MAD"/>
</dbReference>
<dbReference type="GO" id="GO:0016787">
    <property type="term" value="F:hydrolase activity"/>
    <property type="evidence" value="ECO:0007669"/>
    <property type="project" value="UniProtKB-KW"/>
</dbReference>
<gene>
    <name evidence="19" type="ORF">STAS_28988</name>
</gene>
<dbReference type="PANTHER" id="PTHR10903">
    <property type="entry name" value="GTPASE, IMAP FAMILY MEMBER-RELATED"/>
    <property type="match status" value="1"/>
</dbReference>
<evidence type="ECO:0000256" key="3">
    <source>
        <dbReference type="ARBA" id="ARBA00022528"/>
    </source>
</evidence>
<dbReference type="Pfam" id="PF11886">
    <property type="entry name" value="TOC159_MAD"/>
    <property type="match status" value="1"/>
</dbReference>
<dbReference type="PANTHER" id="PTHR10903:SF68">
    <property type="entry name" value="TRANSLOCASE OF CHLOROPLAST 90, CHLOROPLASTIC"/>
    <property type="match status" value="1"/>
</dbReference>
<keyword evidence="2" id="KW-0813">Transport</keyword>
<feature type="region of interest" description="Disordered" evidence="17">
    <location>
        <begin position="144"/>
        <end position="196"/>
    </location>
</feature>
<accession>A0A5A7R1N2</accession>
<comment type="similarity">
    <text evidence="16">Belongs to the TRAFAC class TrmE-Era-EngA-EngB-Septin-like GTPase superfamily. AIG1/Toc34/Toc159-like paraseptin GTPase family. TOC159 subfamily.</text>
</comment>
<evidence type="ECO:0000259" key="18">
    <source>
        <dbReference type="PROSITE" id="PS51720"/>
    </source>
</evidence>
<dbReference type="Gene3D" id="3.40.50.300">
    <property type="entry name" value="P-loop containing nucleotide triphosphate hydrolases"/>
    <property type="match status" value="1"/>
</dbReference>
<dbReference type="Proteomes" id="UP000325081">
    <property type="component" value="Unassembled WGS sequence"/>
</dbReference>
<evidence type="ECO:0000256" key="16">
    <source>
        <dbReference type="ARBA" id="ARBA00023775"/>
    </source>
</evidence>
<organism evidence="19 20">
    <name type="scientific">Striga asiatica</name>
    <name type="common">Asiatic witchweed</name>
    <name type="synonym">Buchnera asiatica</name>
    <dbReference type="NCBI Taxonomy" id="4170"/>
    <lineage>
        <taxon>Eukaryota</taxon>
        <taxon>Viridiplantae</taxon>
        <taxon>Streptophyta</taxon>
        <taxon>Embryophyta</taxon>
        <taxon>Tracheophyta</taxon>
        <taxon>Spermatophyta</taxon>
        <taxon>Magnoliopsida</taxon>
        <taxon>eudicotyledons</taxon>
        <taxon>Gunneridae</taxon>
        <taxon>Pentapetalae</taxon>
        <taxon>asterids</taxon>
        <taxon>lamiids</taxon>
        <taxon>Lamiales</taxon>
        <taxon>Orobanchaceae</taxon>
        <taxon>Buchnereae</taxon>
        <taxon>Striga</taxon>
    </lineage>
</organism>
<keyword evidence="14" id="KW-0472">Membrane</keyword>
<dbReference type="GO" id="GO:0005525">
    <property type="term" value="F:GTP binding"/>
    <property type="evidence" value="ECO:0007669"/>
    <property type="project" value="UniProtKB-KW"/>
</dbReference>
<proteinExistence type="inferred from homology"/>
<keyword evidence="3" id="KW-0150">Chloroplast</keyword>
<dbReference type="GO" id="GO:0015031">
    <property type="term" value="P:protein transport"/>
    <property type="evidence" value="ECO:0007669"/>
    <property type="project" value="UniProtKB-KW"/>
</dbReference>
<keyword evidence="20" id="KW-1185">Reference proteome</keyword>
<keyword evidence="5" id="KW-0812">Transmembrane</keyword>
<feature type="compositionally biased region" description="Polar residues" evidence="17">
    <location>
        <begin position="144"/>
        <end position="190"/>
    </location>
</feature>
<keyword evidence="7" id="KW-0547">Nucleotide-binding</keyword>
<keyword evidence="13" id="KW-0342">GTP-binding</keyword>
<comment type="caution">
    <text evidence="19">The sequence shown here is derived from an EMBL/GenBank/DDBJ whole genome shotgun (WGS) entry which is preliminary data.</text>
</comment>
<evidence type="ECO:0000256" key="11">
    <source>
        <dbReference type="ARBA" id="ARBA00022927"/>
    </source>
</evidence>